<sequence length="107" mass="12413">MEFSGDPYEYKLYQMFQSCDTSQCGYLDENSLRRLCAQLELRDKGAVLIENLAREERTSHVTFENFKEALLNFLGTEIDGANTHDLSVEPRKDQIVKRINDKDKTCN</sequence>
<organism evidence="5 6">
    <name type="scientific">Eumeta variegata</name>
    <name type="common">Bagworm moth</name>
    <name type="synonym">Eumeta japonica</name>
    <dbReference type="NCBI Taxonomy" id="151549"/>
    <lineage>
        <taxon>Eukaryota</taxon>
        <taxon>Metazoa</taxon>
        <taxon>Ecdysozoa</taxon>
        <taxon>Arthropoda</taxon>
        <taxon>Hexapoda</taxon>
        <taxon>Insecta</taxon>
        <taxon>Pterygota</taxon>
        <taxon>Neoptera</taxon>
        <taxon>Endopterygota</taxon>
        <taxon>Lepidoptera</taxon>
        <taxon>Glossata</taxon>
        <taxon>Ditrysia</taxon>
        <taxon>Tineoidea</taxon>
        <taxon>Psychidae</taxon>
        <taxon>Oiketicinae</taxon>
        <taxon>Eumeta</taxon>
    </lineage>
</organism>
<dbReference type="Proteomes" id="UP000299102">
    <property type="component" value="Unassembled WGS sequence"/>
</dbReference>
<reference evidence="5 6" key="1">
    <citation type="journal article" date="2019" name="Commun. Biol.">
        <title>The bagworm genome reveals a unique fibroin gene that provides high tensile strength.</title>
        <authorList>
            <person name="Kono N."/>
            <person name="Nakamura H."/>
            <person name="Ohtoshi R."/>
            <person name="Tomita M."/>
            <person name="Numata K."/>
            <person name="Arakawa K."/>
        </authorList>
    </citation>
    <scope>NUCLEOTIDE SEQUENCE [LARGE SCALE GENOMIC DNA]</scope>
</reference>
<name>A0A4C1THV1_EUMVA</name>
<dbReference type="Gene3D" id="1.10.238.10">
    <property type="entry name" value="EF-hand"/>
    <property type="match status" value="1"/>
</dbReference>
<dbReference type="PANTHER" id="PTHR18905:SF13">
    <property type="entry name" value="NON-CENTROSOMAL MICROTUBULE ARRAY"/>
    <property type="match status" value="1"/>
</dbReference>
<evidence type="ECO:0000313" key="6">
    <source>
        <dbReference type="Proteomes" id="UP000299102"/>
    </source>
</evidence>
<dbReference type="GO" id="GO:0034454">
    <property type="term" value="P:microtubule anchoring at centrosome"/>
    <property type="evidence" value="ECO:0007669"/>
    <property type="project" value="TreeGrafter"/>
</dbReference>
<dbReference type="EMBL" id="BGZK01005440">
    <property type="protein sequence ID" value="GBP14062.1"/>
    <property type="molecule type" value="Genomic_DNA"/>
</dbReference>
<dbReference type="AlphaFoldDB" id="A0A4C1THV1"/>
<evidence type="ECO:0000313" key="5">
    <source>
        <dbReference type="EMBL" id="GBP14062.1"/>
    </source>
</evidence>
<evidence type="ECO:0000256" key="1">
    <source>
        <dbReference type="ARBA" id="ARBA00004300"/>
    </source>
</evidence>
<dbReference type="STRING" id="151549.A0A4C1THV1"/>
<keyword evidence="3" id="KW-0597">Phosphoprotein</keyword>
<dbReference type="PANTHER" id="PTHR18905">
    <property type="entry name" value="NINEIN"/>
    <property type="match status" value="1"/>
</dbReference>
<protein>
    <submittedName>
        <fullName evidence="5">Blastoderm-specific protein 25D</fullName>
    </submittedName>
</protein>
<dbReference type="InterPro" id="IPR011992">
    <property type="entry name" value="EF-hand-dom_pair"/>
</dbReference>
<evidence type="ECO:0000256" key="2">
    <source>
        <dbReference type="ARBA" id="ARBA00022490"/>
    </source>
</evidence>
<keyword evidence="2" id="KW-0963">Cytoplasm</keyword>
<keyword evidence="4" id="KW-0206">Cytoskeleton</keyword>
<proteinExistence type="predicted"/>
<comment type="caution">
    <text evidence="5">The sequence shown here is derived from an EMBL/GenBank/DDBJ whole genome shotgun (WGS) entry which is preliminary data.</text>
</comment>
<dbReference type="SUPFAM" id="SSF47473">
    <property type="entry name" value="EF-hand"/>
    <property type="match status" value="1"/>
</dbReference>
<gene>
    <name evidence="5" type="primary">Bsg25D</name>
    <name evidence="5" type="ORF">EVAR_72213_1</name>
</gene>
<keyword evidence="6" id="KW-1185">Reference proteome</keyword>
<evidence type="ECO:0000256" key="3">
    <source>
        <dbReference type="ARBA" id="ARBA00022553"/>
    </source>
</evidence>
<feature type="non-terminal residue" evidence="5">
    <location>
        <position position="107"/>
    </location>
</feature>
<comment type="subcellular location">
    <subcellularLocation>
        <location evidence="1">Cytoplasm</location>
        <location evidence="1">Cytoskeleton</location>
        <location evidence="1">Microtubule organizing center</location>
        <location evidence="1">Centrosome</location>
    </subcellularLocation>
</comment>
<accession>A0A4C1THV1</accession>
<dbReference type="OrthoDB" id="5799458at2759"/>
<evidence type="ECO:0000256" key="4">
    <source>
        <dbReference type="ARBA" id="ARBA00023212"/>
    </source>
</evidence>
<dbReference type="GO" id="GO:0005813">
    <property type="term" value="C:centrosome"/>
    <property type="evidence" value="ECO:0007669"/>
    <property type="project" value="UniProtKB-SubCell"/>
</dbReference>